<dbReference type="AlphaFoldDB" id="A0AA86QML5"/>
<sequence length="221" mass="25673">MTLPKNEQLLSCFIKWTENVAEQVLDCDFFAIVVKHLVTNRTIRQVGINVFGCIETHVIKSQASIKILKSQSSCVSFMILGVVISHRLVVLTNQFGGNVQILLKQVFDSPYMAIGRRTKLLYHRLIQSWSSAPNNYPKLYFIVRVNHLSLCKLEMLMSLQNFIENRSQERTLIYDRHILMQFKRFMLNFGLMLNLCQLLAKLLIVIFKLFVFIVNLPVLLH</sequence>
<proteinExistence type="predicted"/>
<gene>
    <name evidence="3" type="ORF">HINF_LOCUS30788</name>
    <name evidence="2" type="ORF">HINF_LOCUS44618</name>
</gene>
<organism evidence="2">
    <name type="scientific">Hexamita inflata</name>
    <dbReference type="NCBI Taxonomy" id="28002"/>
    <lineage>
        <taxon>Eukaryota</taxon>
        <taxon>Metamonada</taxon>
        <taxon>Diplomonadida</taxon>
        <taxon>Hexamitidae</taxon>
        <taxon>Hexamitinae</taxon>
        <taxon>Hexamita</taxon>
    </lineage>
</organism>
<dbReference type="EMBL" id="CATOUU010000880">
    <property type="protein sequence ID" value="CAI9956973.1"/>
    <property type="molecule type" value="Genomic_DNA"/>
</dbReference>
<reference evidence="3 4" key="2">
    <citation type="submission" date="2024-07" db="EMBL/GenBank/DDBJ databases">
        <authorList>
            <person name="Akdeniz Z."/>
        </authorList>
    </citation>
    <scope>NUCLEOTIDE SEQUENCE [LARGE SCALE GENOMIC DNA]</scope>
</reference>
<evidence type="ECO:0000256" key="1">
    <source>
        <dbReference type="SAM" id="Phobius"/>
    </source>
</evidence>
<feature type="transmembrane region" description="Helical" evidence="1">
    <location>
        <begin position="185"/>
        <end position="214"/>
    </location>
</feature>
<comment type="caution">
    <text evidence="2">The sequence shown here is derived from an EMBL/GenBank/DDBJ whole genome shotgun (WGS) entry which is preliminary data.</text>
</comment>
<reference evidence="2" key="1">
    <citation type="submission" date="2023-06" db="EMBL/GenBank/DDBJ databases">
        <authorList>
            <person name="Kurt Z."/>
        </authorList>
    </citation>
    <scope>NUCLEOTIDE SEQUENCE</scope>
</reference>
<dbReference type="Proteomes" id="UP001642409">
    <property type="component" value="Unassembled WGS sequence"/>
</dbReference>
<evidence type="ECO:0000313" key="2">
    <source>
        <dbReference type="EMBL" id="CAI9956973.1"/>
    </source>
</evidence>
<evidence type="ECO:0000313" key="3">
    <source>
        <dbReference type="EMBL" id="CAL6026313.1"/>
    </source>
</evidence>
<keyword evidence="1" id="KW-0472">Membrane</keyword>
<evidence type="ECO:0000313" key="4">
    <source>
        <dbReference type="Proteomes" id="UP001642409"/>
    </source>
</evidence>
<keyword evidence="1" id="KW-0812">Transmembrane</keyword>
<protein>
    <submittedName>
        <fullName evidence="3">Hypothetical_protein</fullName>
    </submittedName>
</protein>
<name>A0AA86QML5_9EUKA</name>
<keyword evidence="1" id="KW-1133">Transmembrane helix</keyword>
<accession>A0AA86QML5</accession>
<dbReference type="EMBL" id="CAXDID020000101">
    <property type="protein sequence ID" value="CAL6026313.1"/>
    <property type="molecule type" value="Genomic_DNA"/>
</dbReference>
<keyword evidence="4" id="KW-1185">Reference proteome</keyword>